<dbReference type="SUPFAM" id="SSF53271">
    <property type="entry name" value="PRTase-like"/>
    <property type="match status" value="1"/>
</dbReference>
<comment type="caution">
    <text evidence="4">The sequence shown here is derived from an EMBL/GenBank/DDBJ whole genome shotgun (WGS) entry which is preliminary data.</text>
</comment>
<evidence type="ECO:0000313" key="4">
    <source>
        <dbReference type="EMBL" id="MBO8459958.1"/>
    </source>
</evidence>
<dbReference type="CDD" id="cd06223">
    <property type="entry name" value="PRTases_typeI"/>
    <property type="match status" value="1"/>
</dbReference>
<dbReference type="Gene3D" id="3.40.50.2020">
    <property type="match status" value="1"/>
</dbReference>
<dbReference type="InterPro" id="IPR029055">
    <property type="entry name" value="Ntn_hydrolases_N"/>
</dbReference>
<keyword evidence="2" id="KW-0315">Glutamine amidotransferase</keyword>
<dbReference type="Proteomes" id="UP000823641">
    <property type="component" value="Unassembled WGS sequence"/>
</dbReference>
<name>A0A9D9HU55_9BACT</name>
<accession>A0A9D9HU55</accession>
<reference evidence="4" key="2">
    <citation type="journal article" date="2021" name="PeerJ">
        <title>Extensive microbial diversity within the chicken gut microbiome revealed by metagenomics and culture.</title>
        <authorList>
            <person name="Gilroy R."/>
            <person name="Ravi A."/>
            <person name="Getino M."/>
            <person name="Pursley I."/>
            <person name="Horton D.L."/>
            <person name="Alikhan N.F."/>
            <person name="Baker D."/>
            <person name="Gharbi K."/>
            <person name="Hall N."/>
            <person name="Watson M."/>
            <person name="Adriaenssens E.M."/>
            <person name="Foster-Nyarko E."/>
            <person name="Jarju S."/>
            <person name="Secka A."/>
            <person name="Antonio M."/>
            <person name="Oren A."/>
            <person name="Chaudhuri R.R."/>
            <person name="La Ragione R."/>
            <person name="Hildebrand F."/>
            <person name="Pallen M.J."/>
        </authorList>
    </citation>
    <scope>NUCLEOTIDE SEQUENCE</scope>
    <source>
        <strain evidence="4">G3-3990</strain>
    </source>
</reference>
<gene>
    <name evidence="4" type="ORF">IAA73_06485</name>
</gene>
<sequence length="622" mass="71056">MEPLKHECGVALVRLRKPLTYFQDKYGSWTYGLNKLYLLMEKQHNRGQEGAGVACVKLDAEPGEEFMFRERAEGSNAISEIFVAVNKTISEALKSGQTDLKHIPYAAQMYMGHLRYSTTGKLGLSFVHPFLRRDNYRAQNLTLCGNFNLTNVNEVFQYISERGQHPRQKSDTFILLEQLGHRLDREVDRLYQLKHQEGLRGLDLTRAIEHDIDMANVLRECAPMWDGGFVICGMTGSGETFVIRDPWGIRPAFYYVDDEQMILASERPVIQTAMNVQHDQVVELLPGQALFVNARGEVRLEQILAPKNVSPCSFERIYFSRGSDCDIYRERKQLGANLVPRILQAVDDDLRHTVFSFIPNTAEVAFYGMLEGLERHLNKLKSHLIAEKQHELTREQIEDILSFSVRFEKVAIKDIKLRTFITQDATRNDMAAHVYDITYGTIEPHVDNLVVIDDSIVRGTTLKQSIIKILARLKPKKIVIVSSAPQIRYPDFYGIDMSHMSEFIAFKAAIALLEEAGKFQLINEVYAQCKAQMALPKEQVVNYVKRIYEPFTDEQIAQKMAKLLTPDDVDCPVEIIFQTIEGLHASCPDHKGDWYFSGNYPTPGGTKLLNEAFVDYIEKSRK</sequence>
<dbReference type="InterPro" id="IPR000836">
    <property type="entry name" value="PRTase_dom"/>
</dbReference>
<dbReference type="AlphaFoldDB" id="A0A9D9HU55"/>
<dbReference type="Gene3D" id="3.60.20.10">
    <property type="entry name" value="Glutamine Phosphoribosylpyrophosphate, subunit 1, domain 1"/>
    <property type="match status" value="1"/>
</dbReference>
<dbReference type="GO" id="GO:0016740">
    <property type="term" value="F:transferase activity"/>
    <property type="evidence" value="ECO:0007669"/>
    <property type="project" value="UniProtKB-KW"/>
</dbReference>
<reference evidence="4" key="1">
    <citation type="submission" date="2020-10" db="EMBL/GenBank/DDBJ databases">
        <authorList>
            <person name="Gilroy R."/>
        </authorList>
    </citation>
    <scope>NUCLEOTIDE SEQUENCE</scope>
    <source>
        <strain evidence="4">G3-3990</strain>
    </source>
</reference>
<proteinExistence type="predicted"/>
<dbReference type="InterPro" id="IPR029057">
    <property type="entry name" value="PRTase-like"/>
</dbReference>
<evidence type="ECO:0000313" key="5">
    <source>
        <dbReference type="Proteomes" id="UP000823641"/>
    </source>
</evidence>
<feature type="domain" description="Glutamine amidotransferase type-2" evidence="3">
    <location>
        <begin position="8"/>
        <end position="295"/>
    </location>
</feature>
<protein>
    <submittedName>
        <fullName evidence="4">Amidophosphoribosyltransferase</fullName>
    </submittedName>
</protein>
<keyword evidence="1" id="KW-0808">Transferase</keyword>
<dbReference type="PANTHER" id="PTHR11907">
    <property type="entry name" value="AMIDOPHOSPHORIBOSYLTRANSFERASE"/>
    <property type="match status" value="1"/>
</dbReference>
<evidence type="ECO:0000256" key="2">
    <source>
        <dbReference type="ARBA" id="ARBA00022962"/>
    </source>
</evidence>
<evidence type="ECO:0000256" key="1">
    <source>
        <dbReference type="ARBA" id="ARBA00022679"/>
    </source>
</evidence>
<dbReference type="EMBL" id="JADIMG010000065">
    <property type="protein sequence ID" value="MBO8459958.1"/>
    <property type="molecule type" value="Genomic_DNA"/>
</dbReference>
<organism evidence="4 5">
    <name type="scientific">Candidatus Gallipaludibacter merdavium</name>
    <dbReference type="NCBI Taxonomy" id="2840839"/>
    <lineage>
        <taxon>Bacteria</taxon>
        <taxon>Pseudomonadati</taxon>
        <taxon>Bacteroidota</taxon>
        <taxon>Bacteroidia</taxon>
        <taxon>Bacteroidales</taxon>
        <taxon>Candidatus Gallipaludibacter</taxon>
    </lineage>
</organism>
<dbReference type="SUPFAM" id="SSF56235">
    <property type="entry name" value="N-terminal nucleophile aminohydrolases (Ntn hydrolases)"/>
    <property type="match status" value="1"/>
</dbReference>
<dbReference type="PROSITE" id="PS51278">
    <property type="entry name" value="GATASE_TYPE_2"/>
    <property type="match status" value="1"/>
</dbReference>
<evidence type="ECO:0000259" key="3">
    <source>
        <dbReference type="PROSITE" id="PS51278"/>
    </source>
</evidence>
<dbReference type="InterPro" id="IPR017932">
    <property type="entry name" value="GATase_2_dom"/>
</dbReference>